<dbReference type="OMA" id="WLSYFMM"/>
<evidence type="ECO:0000313" key="1">
    <source>
        <dbReference type="EMBL" id="WOH00738.1"/>
    </source>
</evidence>
<dbReference type="OrthoDB" id="2822301at2759"/>
<dbReference type="KEGG" id="dcr:108221480"/>
<organism evidence="1 2">
    <name type="scientific">Daucus carota subsp. sativus</name>
    <name type="common">Carrot</name>
    <dbReference type="NCBI Taxonomy" id="79200"/>
    <lineage>
        <taxon>Eukaryota</taxon>
        <taxon>Viridiplantae</taxon>
        <taxon>Streptophyta</taxon>
        <taxon>Embryophyta</taxon>
        <taxon>Tracheophyta</taxon>
        <taxon>Spermatophyta</taxon>
        <taxon>Magnoliopsida</taxon>
        <taxon>eudicotyledons</taxon>
        <taxon>Gunneridae</taxon>
        <taxon>Pentapetalae</taxon>
        <taxon>asterids</taxon>
        <taxon>campanulids</taxon>
        <taxon>Apiales</taxon>
        <taxon>Apiaceae</taxon>
        <taxon>Apioideae</taxon>
        <taxon>Scandiceae</taxon>
        <taxon>Daucinae</taxon>
        <taxon>Daucus</taxon>
        <taxon>Daucus sect. Daucus</taxon>
    </lineage>
</organism>
<dbReference type="Pfam" id="PF06839">
    <property type="entry name" value="Zn_ribbon_GRF"/>
    <property type="match status" value="1"/>
</dbReference>
<dbReference type="AlphaFoldDB" id="A0A161YLA1"/>
<protein>
    <submittedName>
        <fullName evidence="1">Uncharacterized protein</fullName>
    </submittedName>
</protein>
<dbReference type="PANTHER" id="PTHR33248">
    <property type="entry name" value="ZINC ION-BINDING PROTEIN"/>
    <property type="match status" value="1"/>
</dbReference>
<name>A0A161YLA1_DAUCS</name>
<dbReference type="InterPro" id="IPR010666">
    <property type="entry name" value="Znf_GRF"/>
</dbReference>
<reference evidence="1" key="2">
    <citation type="submission" date="2022-03" db="EMBL/GenBank/DDBJ databases">
        <title>Draft title - Genomic analysis of global carrot germplasm unveils the trajectory of domestication and the origin of high carotenoid orange carrot.</title>
        <authorList>
            <person name="Iorizzo M."/>
            <person name="Ellison S."/>
            <person name="Senalik D."/>
            <person name="Macko-Podgorni A."/>
            <person name="Grzebelus D."/>
            <person name="Bostan H."/>
            <person name="Rolling W."/>
            <person name="Curaba J."/>
            <person name="Simon P."/>
        </authorList>
    </citation>
    <scope>NUCLEOTIDE SEQUENCE</scope>
    <source>
        <tissue evidence="1">Leaf</tissue>
    </source>
</reference>
<dbReference type="EMBL" id="CP093347">
    <property type="protein sequence ID" value="WOH00738.1"/>
    <property type="molecule type" value="Genomic_DNA"/>
</dbReference>
<accession>A0A161YLA1</accession>
<proteinExistence type="predicted"/>
<gene>
    <name evidence="1" type="ORF">DCAR_0520112</name>
</gene>
<dbReference type="Gramene" id="KZM94299">
    <property type="protein sequence ID" value="KZM94299"/>
    <property type="gene ID" value="DCAR_017542"/>
</dbReference>
<reference evidence="1" key="1">
    <citation type="journal article" date="2016" name="Nat. Genet.">
        <title>A high-quality carrot genome assembly provides new insights into carotenoid accumulation and asterid genome evolution.</title>
        <authorList>
            <person name="Iorizzo M."/>
            <person name="Ellison S."/>
            <person name="Senalik D."/>
            <person name="Zeng P."/>
            <person name="Satapoomin P."/>
            <person name="Huang J."/>
            <person name="Bowman M."/>
            <person name="Iovene M."/>
            <person name="Sanseverino W."/>
            <person name="Cavagnaro P."/>
            <person name="Yildiz M."/>
            <person name="Macko-Podgorni A."/>
            <person name="Moranska E."/>
            <person name="Grzebelus E."/>
            <person name="Grzebelus D."/>
            <person name="Ashrafi H."/>
            <person name="Zheng Z."/>
            <person name="Cheng S."/>
            <person name="Spooner D."/>
            <person name="Van Deynze A."/>
            <person name="Simon P."/>
        </authorList>
    </citation>
    <scope>NUCLEOTIDE SEQUENCE</scope>
    <source>
        <tissue evidence="1">Leaf</tissue>
    </source>
</reference>
<dbReference type="PROSITE" id="PS51999">
    <property type="entry name" value="ZF_GRF"/>
    <property type="match status" value="1"/>
</dbReference>
<evidence type="ECO:0000313" key="2">
    <source>
        <dbReference type="Proteomes" id="UP000077755"/>
    </source>
</evidence>
<sequence>MNQHCLCGSWAVEKTSWTEYNPGRRFLTCVNGRCNFFKWTEPELDPRSKKIINGLVRRFKLKDDEHFAEMIKAKEEYQEFYKEEMNAAKKEARNWKCFAVLLLLYVFRCYFASVGVDDNKA</sequence>
<keyword evidence="2" id="KW-1185">Reference proteome</keyword>
<dbReference type="Proteomes" id="UP000077755">
    <property type="component" value="Chromosome 5"/>
</dbReference>
<dbReference type="GO" id="GO:0008270">
    <property type="term" value="F:zinc ion binding"/>
    <property type="evidence" value="ECO:0007669"/>
    <property type="project" value="InterPro"/>
</dbReference>